<feature type="compositionally biased region" description="Polar residues" evidence="2">
    <location>
        <begin position="235"/>
        <end position="244"/>
    </location>
</feature>
<feature type="region of interest" description="Disordered" evidence="2">
    <location>
        <begin position="788"/>
        <end position="829"/>
    </location>
</feature>
<feature type="region of interest" description="Disordered" evidence="2">
    <location>
        <begin position="213"/>
        <end position="244"/>
    </location>
</feature>
<accession>A0A5N6N8Q2</accession>
<dbReference type="SMART" id="SM00343">
    <property type="entry name" value="ZnF_C2HC"/>
    <property type="match status" value="2"/>
</dbReference>
<dbReference type="GO" id="GO:0003676">
    <property type="term" value="F:nucleic acid binding"/>
    <property type="evidence" value="ECO:0007669"/>
    <property type="project" value="InterPro"/>
</dbReference>
<feature type="region of interest" description="Disordered" evidence="2">
    <location>
        <begin position="319"/>
        <end position="342"/>
    </location>
</feature>
<gene>
    <name evidence="4" type="ORF">E3N88_25870</name>
</gene>
<dbReference type="OrthoDB" id="3341596at2759"/>
<dbReference type="Proteomes" id="UP000326396">
    <property type="component" value="Linkage Group LG3"/>
</dbReference>
<dbReference type="GO" id="GO:0008270">
    <property type="term" value="F:zinc ion binding"/>
    <property type="evidence" value="ECO:0007669"/>
    <property type="project" value="UniProtKB-KW"/>
</dbReference>
<dbReference type="AlphaFoldDB" id="A0A5N6N8Q2"/>
<feature type="domain" description="CCHC-type" evidence="3">
    <location>
        <begin position="670"/>
        <end position="687"/>
    </location>
</feature>
<dbReference type="EMBL" id="SZYD01000013">
    <property type="protein sequence ID" value="KAD4385701.1"/>
    <property type="molecule type" value="Genomic_DNA"/>
</dbReference>
<dbReference type="InterPro" id="IPR001878">
    <property type="entry name" value="Znf_CCHC"/>
</dbReference>
<evidence type="ECO:0000259" key="3">
    <source>
        <dbReference type="PROSITE" id="PS50158"/>
    </source>
</evidence>
<keyword evidence="1" id="KW-0479">Metal-binding</keyword>
<evidence type="ECO:0000256" key="1">
    <source>
        <dbReference type="PROSITE-ProRule" id="PRU00047"/>
    </source>
</evidence>
<feature type="compositionally biased region" description="Basic residues" evidence="2">
    <location>
        <begin position="819"/>
        <end position="829"/>
    </location>
</feature>
<dbReference type="SUPFAM" id="SSF57756">
    <property type="entry name" value="Retrovirus zinc finger-like domains"/>
    <property type="match status" value="1"/>
</dbReference>
<reference evidence="4 5" key="1">
    <citation type="submission" date="2019-05" db="EMBL/GenBank/DDBJ databases">
        <title>Mikania micrantha, genome provides insights into the molecular mechanism of rapid growth.</title>
        <authorList>
            <person name="Liu B."/>
        </authorList>
    </citation>
    <scope>NUCLEOTIDE SEQUENCE [LARGE SCALE GENOMIC DNA]</scope>
    <source>
        <strain evidence="4">NLD-2019</strain>
        <tissue evidence="4">Leaf</tissue>
    </source>
</reference>
<name>A0A5N6N8Q2_9ASTR</name>
<keyword evidence="1" id="KW-0863">Zinc-finger</keyword>
<feature type="compositionally biased region" description="Basic and acidic residues" evidence="2">
    <location>
        <begin position="788"/>
        <end position="803"/>
    </location>
</feature>
<dbReference type="PROSITE" id="PS50158">
    <property type="entry name" value="ZF_CCHC"/>
    <property type="match status" value="2"/>
</dbReference>
<sequence>MADMFGVVASQNSKIHSILISETDSGSTNKVPKLLDLTDYENWKGRFETRLNGMDTNIWEKILSPYERPKVVGTDLNPTHDRLDVDQRKKYDSEKKAYWIESLEALITRYRHLLTEFRKCGIEYTEEEKIDCFAEALPKRWNSLVLILRENLPGMTLVEFIQKLEEQEMKDKRKARRVNVTRDPSLYGASVVTPPVSSAKIQTTFVSSTADSTFVPSASAGSSSSYHANEKKSDSTTTPVQSNTTNLGKVNVEVVRDHMSILSCVVSAYEEQIAGKIGNTNLTFEDYEQIDDDEMELIDTQWALASHFARECKIPKKQGNLNPLKPKEAYQKKNEKPEESTKALVSQADEGYDWGKQYDDLMGAFMASLDEETSKGKEQVEEVNNDLLEIIDKLNWSSALKLTRARAEAEMNKIKLENYQNSQYVIDYFAAMQISLNDTTGLGFHAVPPPSSYVPRPPFDPNLEVSLDSDAPIIEDITESEYSSDILRQNGYQVKNVDKKSLKSQKSKAEMKQVEKVVIKPTKVSKPVIKAKPTTTLKPIVYVKSSTTHQGESSENFRKQNVVSKKVEKVDFFFDRFGVGDKDKSKNFQNQMSNSKIKSTGLRNRLSSAKVVSKPFSSSKYYDESTLKNHLKDRKCYRCGNFGHLIADCDLDFSSIDCSSFKPFSPRETRKCFTCCGKGHISTNCPNNKIRKSSDDESWVNRSGGSPRRLRPSEDEMRVFRKYNPDCFWVKEENNQKKRVFENKRNVKKIVKIVTSSDDDSFDNASSKSFLKQHFKSKSFWNLKNRSGDEVFGKEDDKSDDGYSSRSSQKNGRGPIRETRRRNGGGHPF</sequence>
<comment type="caution">
    <text evidence="4">The sequence shown here is derived from an EMBL/GenBank/DDBJ whole genome shotgun (WGS) entry which is preliminary data.</text>
</comment>
<evidence type="ECO:0000313" key="5">
    <source>
        <dbReference type="Proteomes" id="UP000326396"/>
    </source>
</evidence>
<dbReference type="Gene3D" id="4.10.60.10">
    <property type="entry name" value="Zinc finger, CCHC-type"/>
    <property type="match status" value="1"/>
</dbReference>
<keyword evidence="5" id="KW-1185">Reference proteome</keyword>
<organism evidence="4 5">
    <name type="scientific">Mikania micrantha</name>
    <name type="common">bitter vine</name>
    <dbReference type="NCBI Taxonomy" id="192012"/>
    <lineage>
        <taxon>Eukaryota</taxon>
        <taxon>Viridiplantae</taxon>
        <taxon>Streptophyta</taxon>
        <taxon>Embryophyta</taxon>
        <taxon>Tracheophyta</taxon>
        <taxon>Spermatophyta</taxon>
        <taxon>Magnoliopsida</taxon>
        <taxon>eudicotyledons</taxon>
        <taxon>Gunneridae</taxon>
        <taxon>Pentapetalae</taxon>
        <taxon>asterids</taxon>
        <taxon>campanulids</taxon>
        <taxon>Asterales</taxon>
        <taxon>Asteraceae</taxon>
        <taxon>Asteroideae</taxon>
        <taxon>Heliantheae alliance</taxon>
        <taxon>Eupatorieae</taxon>
        <taxon>Mikania</taxon>
    </lineage>
</organism>
<proteinExistence type="predicted"/>
<evidence type="ECO:0000256" key="2">
    <source>
        <dbReference type="SAM" id="MobiDB-lite"/>
    </source>
</evidence>
<feature type="domain" description="CCHC-type" evidence="3">
    <location>
        <begin position="634"/>
        <end position="649"/>
    </location>
</feature>
<dbReference type="Pfam" id="PF00098">
    <property type="entry name" value="zf-CCHC"/>
    <property type="match status" value="1"/>
</dbReference>
<protein>
    <recommendedName>
        <fullName evidence="3">CCHC-type domain-containing protein</fullName>
    </recommendedName>
</protein>
<evidence type="ECO:0000313" key="4">
    <source>
        <dbReference type="EMBL" id="KAD4385701.1"/>
    </source>
</evidence>
<feature type="compositionally biased region" description="Basic and acidic residues" evidence="2">
    <location>
        <begin position="325"/>
        <end position="341"/>
    </location>
</feature>
<keyword evidence="1" id="KW-0862">Zinc</keyword>
<dbReference type="InterPro" id="IPR036875">
    <property type="entry name" value="Znf_CCHC_sf"/>
</dbReference>